<evidence type="ECO:0000256" key="1">
    <source>
        <dbReference type="SAM" id="MobiDB-lite"/>
    </source>
</evidence>
<sequence length="193" mass="22632">MEFLHLQDEVEFLYILAEAEEKEKEEAEKEEEKAKEEEDEEEALRLVRGEYSPCSASSRLQVHIPRALRSEDLRYNIDKTLTLQHSTLQHLSNILSTFCAIWSYVEYDRCSSINTLKAEADPVIEKINSIISFNNNSLNFHHQVFIPMRNDIGIDVESTSNQRFDDFDVESTSIRCRFHCHFSLGIHRMFEIQ</sequence>
<protein>
    <submittedName>
        <fullName evidence="2">Uncharacterized protein</fullName>
    </submittedName>
</protein>
<evidence type="ECO:0000313" key="2">
    <source>
        <dbReference type="EMBL" id="EGI68497.1"/>
    </source>
</evidence>
<proteinExistence type="predicted"/>
<accession>F4WBE1</accession>
<dbReference type="AlphaFoldDB" id="F4WBE1"/>
<feature type="region of interest" description="Disordered" evidence="1">
    <location>
        <begin position="21"/>
        <end position="42"/>
    </location>
</feature>
<organism evidence="3">
    <name type="scientific">Acromyrmex echinatior</name>
    <name type="common">Panamanian leafcutter ant</name>
    <name type="synonym">Acromyrmex octospinosus echinatior</name>
    <dbReference type="NCBI Taxonomy" id="103372"/>
    <lineage>
        <taxon>Eukaryota</taxon>
        <taxon>Metazoa</taxon>
        <taxon>Ecdysozoa</taxon>
        <taxon>Arthropoda</taxon>
        <taxon>Hexapoda</taxon>
        <taxon>Insecta</taxon>
        <taxon>Pterygota</taxon>
        <taxon>Neoptera</taxon>
        <taxon>Endopterygota</taxon>
        <taxon>Hymenoptera</taxon>
        <taxon>Apocrita</taxon>
        <taxon>Aculeata</taxon>
        <taxon>Formicoidea</taxon>
        <taxon>Formicidae</taxon>
        <taxon>Myrmicinae</taxon>
        <taxon>Acromyrmex</taxon>
    </lineage>
</organism>
<dbReference type="EMBL" id="GL888062">
    <property type="protein sequence ID" value="EGI68497.1"/>
    <property type="molecule type" value="Genomic_DNA"/>
</dbReference>
<evidence type="ECO:0000313" key="3">
    <source>
        <dbReference type="Proteomes" id="UP000007755"/>
    </source>
</evidence>
<dbReference type="Proteomes" id="UP000007755">
    <property type="component" value="Unassembled WGS sequence"/>
</dbReference>
<reference evidence="2" key="1">
    <citation type="submission" date="2011-02" db="EMBL/GenBank/DDBJ databases">
        <title>The genome of the leaf-cutting ant Acromyrmex echinatior suggests key adaptations to social evolution and fungus farming.</title>
        <authorList>
            <person name="Nygaard S."/>
            <person name="Zhang G."/>
        </authorList>
    </citation>
    <scope>NUCLEOTIDE SEQUENCE</scope>
</reference>
<gene>
    <name evidence="2" type="ORF">G5I_02849</name>
</gene>
<name>F4WBE1_ACREC</name>
<feature type="compositionally biased region" description="Basic and acidic residues" evidence="1">
    <location>
        <begin position="21"/>
        <end position="36"/>
    </location>
</feature>
<dbReference type="InParanoid" id="F4WBE1"/>
<keyword evidence="3" id="KW-1185">Reference proteome</keyword>